<comment type="caution">
    <text evidence="3">The sequence shown here is derived from an EMBL/GenBank/DDBJ whole genome shotgun (WGS) entry which is preliminary data.</text>
</comment>
<sequence length="122" mass="13474">MKARSTTSSPLKTLPHITPLTITRTFINTKTRSLPLTLLHSTPTPPNTPDENGDIYDDPNAPLYDDQVEYKAPELSNTMKERLRNEAQSFGADYNTKSPPVILYISGFILVLVALGGKGILF</sequence>
<feature type="region of interest" description="Disordered" evidence="1">
    <location>
        <begin position="37"/>
        <end position="60"/>
    </location>
</feature>
<keyword evidence="2" id="KW-0812">Transmembrane</keyword>
<feature type="transmembrane region" description="Helical" evidence="2">
    <location>
        <begin position="101"/>
        <end position="121"/>
    </location>
</feature>
<evidence type="ECO:0000313" key="4">
    <source>
        <dbReference type="Proteomes" id="UP001165065"/>
    </source>
</evidence>
<proteinExistence type="predicted"/>
<keyword evidence="2" id="KW-1133">Transmembrane helix</keyword>
<accession>A0A9W7LG77</accession>
<protein>
    <submittedName>
        <fullName evidence="3">Uncharacterized protein</fullName>
    </submittedName>
</protein>
<evidence type="ECO:0000313" key="3">
    <source>
        <dbReference type="EMBL" id="GMI48806.1"/>
    </source>
</evidence>
<keyword evidence="2" id="KW-0472">Membrane</keyword>
<organism evidence="3 4">
    <name type="scientific">Triparma columacea</name>
    <dbReference type="NCBI Taxonomy" id="722753"/>
    <lineage>
        <taxon>Eukaryota</taxon>
        <taxon>Sar</taxon>
        <taxon>Stramenopiles</taxon>
        <taxon>Ochrophyta</taxon>
        <taxon>Bolidophyceae</taxon>
        <taxon>Parmales</taxon>
        <taxon>Triparmaceae</taxon>
        <taxon>Triparma</taxon>
    </lineage>
</organism>
<name>A0A9W7LG77_9STRA</name>
<gene>
    <name evidence="3" type="ORF">TrCOL_g11378</name>
</gene>
<dbReference type="AlphaFoldDB" id="A0A9W7LG77"/>
<evidence type="ECO:0000256" key="1">
    <source>
        <dbReference type="SAM" id="MobiDB-lite"/>
    </source>
</evidence>
<dbReference type="EMBL" id="BRYA01000437">
    <property type="protein sequence ID" value="GMI48806.1"/>
    <property type="molecule type" value="Genomic_DNA"/>
</dbReference>
<keyword evidence="4" id="KW-1185">Reference proteome</keyword>
<reference evidence="4" key="1">
    <citation type="journal article" date="2023" name="Commun. Biol.">
        <title>Genome analysis of Parmales, the sister group of diatoms, reveals the evolutionary specialization of diatoms from phago-mixotrophs to photoautotrophs.</title>
        <authorList>
            <person name="Ban H."/>
            <person name="Sato S."/>
            <person name="Yoshikawa S."/>
            <person name="Yamada K."/>
            <person name="Nakamura Y."/>
            <person name="Ichinomiya M."/>
            <person name="Sato N."/>
            <person name="Blanc-Mathieu R."/>
            <person name="Endo H."/>
            <person name="Kuwata A."/>
            <person name="Ogata H."/>
        </authorList>
    </citation>
    <scope>NUCLEOTIDE SEQUENCE [LARGE SCALE GENOMIC DNA]</scope>
</reference>
<evidence type="ECO:0000256" key="2">
    <source>
        <dbReference type="SAM" id="Phobius"/>
    </source>
</evidence>
<dbReference type="Proteomes" id="UP001165065">
    <property type="component" value="Unassembled WGS sequence"/>
</dbReference>
<dbReference type="OrthoDB" id="10398895at2759"/>